<comment type="caution">
    <text evidence="1">Lacks conserved residue(s) required for the propagation of feature annotation.</text>
</comment>
<proteinExistence type="predicted"/>
<dbReference type="InterPro" id="IPR013320">
    <property type="entry name" value="ConA-like_dom_sf"/>
</dbReference>
<sequence>MPTTRRTPPLPETGCSLAYDPQYTIGDPEEGYRFGTQNDSRIEYAKLPGRQLDGFDLTITFRTFDLHGGLMFYAAAERAPDQFLALYMKDAKLHFSFNCGGET</sequence>
<reference evidence="3" key="2">
    <citation type="submission" date="2013-05" db="EMBL/GenBank/DDBJ databases">
        <authorList>
            <person name="Carter J.-M."/>
            <person name="Baker S.C."/>
            <person name="Pink R."/>
            <person name="Carter D.R.F."/>
            <person name="Collins A."/>
            <person name="Tomlin J."/>
            <person name="Gibbs M."/>
            <person name="Breuker C.J."/>
        </authorList>
    </citation>
    <scope>NUCLEOTIDE SEQUENCE</scope>
    <source>
        <tissue evidence="3">Ovary</tissue>
    </source>
</reference>
<reference evidence="3" key="1">
    <citation type="journal article" date="2013" name="BMC Genomics">
        <title>Unscrambling butterfly oogenesis.</title>
        <authorList>
            <person name="Carter J.M."/>
            <person name="Baker S.C."/>
            <person name="Pink R."/>
            <person name="Carter D.R."/>
            <person name="Collins A."/>
            <person name="Tomlin J."/>
            <person name="Gibbs M."/>
            <person name="Breuker C.J."/>
        </authorList>
    </citation>
    <scope>NUCLEOTIDE SEQUENCE</scope>
    <source>
        <tissue evidence="3">Ovary</tissue>
    </source>
</reference>
<feature type="domain" description="Laminin G" evidence="2">
    <location>
        <begin position="31"/>
        <end position="103"/>
    </location>
</feature>
<name>S4PXE6_9NEOP</name>
<feature type="non-terminal residue" evidence="3">
    <location>
        <position position="103"/>
    </location>
</feature>
<dbReference type="CDD" id="cd00110">
    <property type="entry name" value="LamG"/>
    <property type="match status" value="1"/>
</dbReference>
<organism evidence="3">
    <name type="scientific">Pararge aegeria</name>
    <name type="common">speckled wood butterfly</name>
    <dbReference type="NCBI Taxonomy" id="116150"/>
    <lineage>
        <taxon>Eukaryota</taxon>
        <taxon>Metazoa</taxon>
        <taxon>Ecdysozoa</taxon>
        <taxon>Arthropoda</taxon>
        <taxon>Hexapoda</taxon>
        <taxon>Insecta</taxon>
        <taxon>Pterygota</taxon>
        <taxon>Neoptera</taxon>
        <taxon>Endopterygota</taxon>
        <taxon>Lepidoptera</taxon>
        <taxon>Glossata</taxon>
        <taxon>Ditrysia</taxon>
        <taxon>Papilionoidea</taxon>
        <taxon>Nymphalidae</taxon>
        <taxon>Satyrinae</taxon>
        <taxon>Satyrini</taxon>
        <taxon>Parargina</taxon>
        <taxon>Pararge</taxon>
    </lineage>
</organism>
<evidence type="ECO:0000313" key="3">
    <source>
        <dbReference type="EMBL" id="JAA87387.1"/>
    </source>
</evidence>
<accession>S4PXE6</accession>
<evidence type="ECO:0000259" key="2">
    <source>
        <dbReference type="PROSITE" id="PS50025"/>
    </source>
</evidence>
<dbReference type="InterPro" id="IPR001791">
    <property type="entry name" value="Laminin_G"/>
</dbReference>
<dbReference type="AlphaFoldDB" id="S4PXE6"/>
<protein>
    <submittedName>
        <fullName evidence="3">Laminin subunit alpha</fullName>
    </submittedName>
</protein>
<evidence type="ECO:0000256" key="1">
    <source>
        <dbReference type="PROSITE-ProRule" id="PRU00122"/>
    </source>
</evidence>
<dbReference type="SUPFAM" id="SSF49899">
    <property type="entry name" value="Concanavalin A-like lectins/glucanases"/>
    <property type="match status" value="1"/>
</dbReference>
<dbReference type="PROSITE" id="PS50025">
    <property type="entry name" value="LAM_G_DOMAIN"/>
    <property type="match status" value="1"/>
</dbReference>
<dbReference type="Gene3D" id="2.60.120.200">
    <property type="match status" value="1"/>
</dbReference>
<dbReference type="EMBL" id="GAIX01005173">
    <property type="protein sequence ID" value="JAA87387.1"/>
    <property type="molecule type" value="Transcribed_RNA"/>
</dbReference>